<evidence type="ECO:0000313" key="2">
    <source>
        <dbReference type="Proteomes" id="UP001269819"/>
    </source>
</evidence>
<dbReference type="Gene3D" id="6.10.280.50">
    <property type="match status" value="1"/>
</dbReference>
<comment type="caution">
    <text evidence="1">The sequence shown here is derived from an EMBL/GenBank/DDBJ whole genome shotgun (WGS) entry which is preliminary data.</text>
</comment>
<proteinExistence type="predicted"/>
<dbReference type="Pfam" id="PF04325">
    <property type="entry name" value="DUF465"/>
    <property type="match status" value="1"/>
</dbReference>
<dbReference type="InterPro" id="IPR038444">
    <property type="entry name" value="DUF465_sf"/>
</dbReference>
<organism evidence="1 2">
    <name type="scientific">Marinobacter xestospongiae</name>
    <dbReference type="NCBI Taxonomy" id="994319"/>
    <lineage>
        <taxon>Bacteria</taxon>
        <taxon>Pseudomonadati</taxon>
        <taxon>Pseudomonadota</taxon>
        <taxon>Gammaproteobacteria</taxon>
        <taxon>Pseudomonadales</taxon>
        <taxon>Marinobacteraceae</taxon>
        <taxon>Marinobacter</taxon>
    </lineage>
</organism>
<reference evidence="1 2" key="1">
    <citation type="submission" date="2023-10" db="EMBL/GenBank/DDBJ databases">
        <title>Characteristics and mechanism of a salt-tolerant marine origin heterotrophic nitrifying- aerobic denitrifying bacteria Marinobacter xestospongiae HN1.</title>
        <authorList>
            <person name="Qi R."/>
        </authorList>
    </citation>
    <scope>NUCLEOTIDE SEQUENCE [LARGE SCALE GENOMIC DNA]</scope>
    <source>
        <strain evidence="1 2">HN1</strain>
    </source>
</reference>
<protein>
    <submittedName>
        <fullName evidence="1">DUF465 domain-containing protein</fullName>
    </submittedName>
</protein>
<dbReference type="Proteomes" id="UP001269819">
    <property type="component" value="Unassembled WGS sequence"/>
</dbReference>
<keyword evidence="2" id="KW-1185">Reference proteome</keyword>
<dbReference type="InterPro" id="IPR007420">
    <property type="entry name" value="DUF465"/>
</dbReference>
<sequence>MSISDHALDIDFPQFKSRILDLRKNDPAFRQLSDDYDRLDKKIRGLEVRDVPTDDQHFSALKMERASLKDRLYQQLAKGA</sequence>
<dbReference type="RefSeq" id="WP_316973112.1">
    <property type="nucleotide sequence ID" value="NZ_JAWIIJ010000003.1"/>
</dbReference>
<gene>
    <name evidence="1" type="ORF">RYS15_06480</name>
</gene>
<evidence type="ECO:0000313" key="1">
    <source>
        <dbReference type="EMBL" id="MDV2078322.1"/>
    </source>
</evidence>
<accession>A0ABU3VVM4</accession>
<name>A0ABU3VVM4_9GAMM</name>
<dbReference type="EMBL" id="JAWIIJ010000003">
    <property type="protein sequence ID" value="MDV2078322.1"/>
    <property type="molecule type" value="Genomic_DNA"/>
</dbReference>